<dbReference type="Pfam" id="PF13787">
    <property type="entry name" value="HXXEE"/>
    <property type="match status" value="1"/>
</dbReference>
<reference evidence="2 3" key="1">
    <citation type="submission" date="2014-08" db="EMBL/GenBank/DDBJ databases">
        <authorList>
            <person name="Moulin Lionel"/>
        </authorList>
    </citation>
    <scope>NUCLEOTIDE SEQUENCE [LARGE SCALE GENOMIC DNA]</scope>
</reference>
<dbReference type="EMBL" id="CCNB01000011">
    <property type="protein sequence ID" value="CDX34849.1"/>
    <property type="molecule type" value="Genomic_DNA"/>
</dbReference>
<keyword evidence="1" id="KW-1133">Transmembrane helix</keyword>
<dbReference type="AlphaFoldDB" id="A0A090ETT7"/>
<dbReference type="GeneID" id="31890212"/>
<feature type="transmembrane region" description="Helical" evidence="1">
    <location>
        <begin position="12"/>
        <end position="41"/>
    </location>
</feature>
<evidence type="ECO:0000256" key="1">
    <source>
        <dbReference type="SAM" id="Phobius"/>
    </source>
</evidence>
<organism evidence="2 3">
    <name type="scientific">Mesorhizobium plurifarium</name>
    <dbReference type="NCBI Taxonomy" id="69974"/>
    <lineage>
        <taxon>Bacteria</taxon>
        <taxon>Pseudomonadati</taxon>
        <taxon>Pseudomonadota</taxon>
        <taxon>Alphaproteobacteria</taxon>
        <taxon>Hyphomicrobiales</taxon>
        <taxon>Phyllobacteriaceae</taxon>
        <taxon>Mesorhizobium</taxon>
    </lineage>
</organism>
<sequence length="190" mass="20721">MLRLQAWLADYWVIGAGFMAASLIAVAPIVSLSLPVFLIFLHSPFYMVHQVEEHTGDRFREFANENVFGGRDALTVASVLIINLPFVWGINLLALYVAFLWGPAWGLVAPYIMIVNALAHLVTSARLRKYNPGLVTSIVLFLPLSVATIWAIGRTAGLVPQMIGAALAILLHLAIIAVVTVRYRSLAANA</sequence>
<evidence type="ECO:0000313" key="2">
    <source>
        <dbReference type="EMBL" id="CDX34849.1"/>
    </source>
</evidence>
<proteinExistence type="predicted"/>
<keyword evidence="1" id="KW-0812">Transmembrane</keyword>
<feature type="transmembrane region" description="Helical" evidence="1">
    <location>
        <begin position="158"/>
        <end position="181"/>
    </location>
</feature>
<feature type="transmembrane region" description="Helical" evidence="1">
    <location>
        <begin position="104"/>
        <end position="122"/>
    </location>
</feature>
<evidence type="ECO:0000313" key="3">
    <source>
        <dbReference type="Proteomes" id="UP000046373"/>
    </source>
</evidence>
<feature type="transmembrane region" description="Helical" evidence="1">
    <location>
        <begin position="134"/>
        <end position="152"/>
    </location>
</feature>
<accession>A0A090ETT7</accession>
<dbReference type="Proteomes" id="UP000046373">
    <property type="component" value="Unassembled WGS sequence"/>
</dbReference>
<keyword evidence="1" id="KW-0472">Membrane</keyword>
<evidence type="ECO:0008006" key="4">
    <source>
        <dbReference type="Google" id="ProtNLM"/>
    </source>
</evidence>
<name>A0A090ETT7_MESPL</name>
<gene>
    <name evidence="2" type="ORF">MPLDJ20_190157</name>
</gene>
<dbReference type="InterPro" id="IPR025671">
    <property type="entry name" value="HXXEE"/>
</dbReference>
<feature type="transmembrane region" description="Helical" evidence="1">
    <location>
        <begin position="73"/>
        <end position="98"/>
    </location>
</feature>
<protein>
    <recommendedName>
        <fullName evidence="4">HXXEE domain-containing protein</fullName>
    </recommendedName>
</protein>